<dbReference type="InterPro" id="IPR000873">
    <property type="entry name" value="AMP-dep_synth/lig_dom"/>
</dbReference>
<dbReference type="PANTHER" id="PTHR44845:SF6">
    <property type="entry name" value="BETA-ALANINE-ACTIVATING ENZYME"/>
    <property type="match status" value="1"/>
</dbReference>
<evidence type="ECO:0000313" key="4">
    <source>
        <dbReference type="EMBL" id="KZN62188.1"/>
    </source>
</evidence>
<dbReference type="Gene3D" id="3.40.50.1820">
    <property type="entry name" value="alpha/beta hydrolase"/>
    <property type="match status" value="1"/>
</dbReference>
<organism evidence="4 5">
    <name type="scientific">Pseudoalteromonas luteoviolacea S4060-1</name>
    <dbReference type="NCBI Taxonomy" id="1365257"/>
    <lineage>
        <taxon>Bacteria</taxon>
        <taxon>Pseudomonadati</taxon>
        <taxon>Pseudomonadota</taxon>
        <taxon>Gammaproteobacteria</taxon>
        <taxon>Alteromonadales</taxon>
        <taxon>Pseudoalteromonadaceae</taxon>
        <taxon>Pseudoalteromonas</taxon>
    </lineage>
</organism>
<dbReference type="Gene3D" id="1.10.287.490">
    <property type="entry name" value="Helix hairpin bin"/>
    <property type="match status" value="1"/>
</dbReference>
<dbReference type="Pfam" id="PF00975">
    <property type="entry name" value="Thioesterase"/>
    <property type="match status" value="1"/>
</dbReference>
<dbReference type="Proteomes" id="UP000076661">
    <property type="component" value="Unassembled WGS sequence"/>
</dbReference>
<evidence type="ECO:0000313" key="5">
    <source>
        <dbReference type="Proteomes" id="UP000076661"/>
    </source>
</evidence>
<dbReference type="InterPro" id="IPR009081">
    <property type="entry name" value="PP-bd_ACP"/>
</dbReference>
<dbReference type="PROSITE" id="PS00012">
    <property type="entry name" value="PHOSPHOPANTETHEINE"/>
    <property type="match status" value="1"/>
</dbReference>
<reference evidence="4 5" key="1">
    <citation type="submission" date="2013-07" db="EMBL/GenBank/DDBJ databases">
        <title>Comparative Genomic and Metabolomic Analysis of Twelve Strains of Pseudoalteromonas luteoviolacea.</title>
        <authorList>
            <person name="Vynne N.G."/>
            <person name="Mansson M."/>
            <person name="Gram L."/>
        </authorList>
    </citation>
    <scope>NUCLEOTIDE SEQUENCE [LARGE SCALE GENOMIC DNA]</scope>
    <source>
        <strain evidence="4 5">S4060-1</strain>
    </source>
</reference>
<comment type="caution">
    <text evidence="4">The sequence shown here is derived from an EMBL/GenBank/DDBJ whole genome shotgun (WGS) entry which is preliminary data.</text>
</comment>
<dbReference type="InterPro" id="IPR045851">
    <property type="entry name" value="AMP-bd_C_sf"/>
</dbReference>
<dbReference type="InterPro" id="IPR001031">
    <property type="entry name" value="Thioesterase"/>
</dbReference>
<dbReference type="Gene3D" id="3.30.300.30">
    <property type="match status" value="1"/>
</dbReference>
<dbReference type="Pfam" id="PF00550">
    <property type="entry name" value="PP-binding"/>
    <property type="match status" value="1"/>
</dbReference>
<keyword evidence="1" id="KW-0596">Phosphopantetheine</keyword>
<evidence type="ECO:0000259" key="3">
    <source>
        <dbReference type="PROSITE" id="PS50075"/>
    </source>
</evidence>
<feature type="domain" description="Carrier" evidence="3">
    <location>
        <begin position="1033"/>
        <end position="1109"/>
    </location>
</feature>
<dbReference type="SUPFAM" id="SSF53474">
    <property type="entry name" value="alpha/beta-Hydrolases"/>
    <property type="match status" value="1"/>
</dbReference>
<dbReference type="EMBL" id="AUXX01000042">
    <property type="protein sequence ID" value="KZN62188.1"/>
    <property type="molecule type" value="Genomic_DNA"/>
</dbReference>
<dbReference type="PROSITE" id="PS00455">
    <property type="entry name" value="AMP_BINDING"/>
    <property type="match status" value="2"/>
</dbReference>
<sequence length="1352" mass="151971">MFRNLAERLRYRAMEFPTELAIMDESKSLSNQELWQCVSHRAAWFAEKGIKAQDKVAVCQPRDINLVVTVLALVSIRAIFVPLDRQLSHSAISQRLKKAQCKVFISDKPPKFRLVGNTTIDLSKETKTAKPIAKGEPFCFGDLAYVLFTSGSTGAPKGVMVKYDSMYRHLAWKSTVYPVKSNSIELLKAPLSFDVSIRELFGFLFSKNALFVLPDGHEKRPDILCKKINQLKLKEISVVPSFLSALLTYIENFVHIEQLESLNRVLVGGEVLSSSLLNAFIRVFGRDSVSLINLYGPTEATIEVTHFDCLSQATSKAMSVPIGKPIYRDTLFVLDHKGVPVKDGDIGELYIAGDQVALGYVGLDDESSRAFKTSWLSGRRTYKTGDLVRRLDDGNLVFCGRIDHQVKVNGKIVNLEQLIKLLEPLLCASDIRAIAYTNRDAHTAIHLFVLVEAIIQGKVTPRDVQQHILQKAGVKIALSHIFAVIKWPSAPNGKCDLKALTKYTVPWPTSFSSQSRSSYEVTGIVEQFESVAKAAPNRTALIFENEKISYAVLNKQINRIAHCLRYEHNVGYDDIVAVCAFPGIIYVAAIFGVLKAGGAFVSLKTGDKLQSKEAYTQLSDCSALLLLTDKAHENSLIYPRLCIENLTNDDYFAEQNLPCFRTPKSLAYVCYTSGSSSKAKGVLIEDYGLHHRLYHKQLRDPIRPTQGYLQLTTPQFDGAMWELFGWVYSSSFLVIMPENERTNPDKIIHYISEHNIGEILMVPSQLHAFLTYVRNYNYENQLSVLTRVRVGGEQVQRDTIALFKQANVKNKICLINNYGPTEATIDVSQSYIHTLEANNAITVGRAHVGVELFVLNELHKEVSQGELGQLAIGGIGLMRGYVKGDGLLQSAFCTHPYNLQSQLYLTGDLAYQTESGEFVIEGRVDEQIKVHGQRVDLSELNKVFSDILPFDMFKVLTANSNLGSHIVVYILNRAVNNCVALNMEEIKKLVKFNLPAYMIPKAYYCVEDFPKLESGKINRSALLDMHFTRNCDAEHNQLEINLFEVARRVFNLSNLPNEDQTLEDLGADSVSIILLAAELKSHLGWQIELELLTPERTLESISKLHFSDVNRARYIKYNPNQNPILFCFPPASGLGFCYQNLAKAQPQISLIAFHFMESCRDIINTYCDDVTRLAKGDIHLMGFSGGGNLAMQVAQTLNMRGVQVKSITLIDAYIHTQQFRCLPSKIRNMRDSLKDQVCKELKSSGLPLDVLENRVCAYYQHHWQSQISGQKVDSPILQISTAQQALLKEINATPELGLLMHDKWSDWTEQTCLKKFVNASHYELMNAPHIETIGQFIEKFIGSEVKELRDEH</sequence>
<protein>
    <recommendedName>
        <fullName evidence="3">Carrier domain-containing protein</fullName>
    </recommendedName>
</protein>
<dbReference type="PROSITE" id="PS50075">
    <property type="entry name" value="CARRIER"/>
    <property type="match status" value="1"/>
</dbReference>
<dbReference type="InterPro" id="IPR036736">
    <property type="entry name" value="ACP-like_sf"/>
</dbReference>
<dbReference type="Pfam" id="PF00501">
    <property type="entry name" value="AMP-binding"/>
    <property type="match status" value="2"/>
</dbReference>
<dbReference type="SUPFAM" id="SSF56801">
    <property type="entry name" value="Acetyl-CoA synthetase-like"/>
    <property type="match status" value="2"/>
</dbReference>
<dbReference type="InterPro" id="IPR042099">
    <property type="entry name" value="ANL_N_sf"/>
</dbReference>
<dbReference type="InterPro" id="IPR020845">
    <property type="entry name" value="AMP-binding_CS"/>
</dbReference>
<dbReference type="Gene3D" id="3.40.50.12780">
    <property type="entry name" value="N-terminal domain of ligase-like"/>
    <property type="match status" value="2"/>
</dbReference>
<dbReference type="SUPFAM" id="SSF47336">
    <property type="entry name" value="ACP-like"/>
    <property type="match status" value="1"/>
</dbReference>
<dbReference type="InterPro" id="IPR029058">
    <property type="entry name" value="AB_hydrolase_fold"/>
</dbReference>
<dbReference type="PATRIC" id="fig|1365257.3.peg.4036"/>
<dbReference type="PANTHER" id="PTHR44845">
    <property type="entry name" value="CARRIER DOMAIN-CONTAINING PROTEIN"/>
    <property type="match status" value="1"/>
</dbReference>
<dbReference type="RefSeq" id="WP_063382344.1">
    <property type="nucleotide sequence ID" value="NZ_AUXX01000042.1"/>
</dbReference>
<proteinExistence type="predicted"/>
<name>A0A167K667_9GAMM</name>
<accession>A0A167K667</accession>
<gene>
    <name evidence="4" type="ORF">N478_25590</name>
</gene>
<keyword evidence="2" id="KW-0597">Phosphoprotein</keyword>
<evidence type="ECO:0000256" key="1">
    <source>
        <dbReference type="ARBA" id="ARBA00022450"/>
    </source>
</evidence>
<dbReference type="InterPro" id="IPR006162">
    <property type="entry name" value="Ppantetheine_attach_site"/>
</dbReference>
<evidence type="ECO:0000256" key="2">
    <source>
        <dbReference type="ARBA" id="ARBA00022553"/>
    </source>
</evidence>